<dbReference type="AlphaFoldDB" id="A0A1E8Q3B6"/>
<organism evidence="2 3">
    <name type="scientific">Mycolicibacterium grossiae</name>
    <dbReference type="NCBI Taxonomy" id="1552759"/>
    <lineage>
        <taxon>Bacteria</taxon>
        <taxon>Bacillati</taxon>
        <taxon>Actinomycetota</taxon>
        <taxon>Actinomycetes</taxon>
        <taxon>Mycobacteriales</taxon>
        <taxon>Mycobacteriaceae</taxon>
        <taxon>Mycolicibacterium</taxon>
    </lineage>
</organism>
<protein>
    <recommendedName>
        <fullName evidence="4">DUF899 domain-containing protein</fullName>
    </recommendedName>
</protein>
<dbReference type="InterPro" id="IPR010296">
    <property type="entry name" value="DUF899_thioredox"/>
</dbReference>
<dbReference type="Pfam" id="PF05988">
    <property type="entry name" value="DUF899"/>
    <property type="match status" value="1"/>
</dbReference>
<evidence type="ECO:0008006" key="4">
    <source>
        <dbReference type="Google" id="ProtNLM"/>
    </source>
</evidence>
<comment type="caution">
    <text evidence="2">The sequence shown here is derived from an EMBL/GenBank/DDBJ whole genome shotgun (WGS) entry which is preliminary data.</text>
</comment>
<dbReference type="Proteomes" id="UP000178953">
    <property type="component" value="Unassembled WGS sequence"/>
</dbReference>
<dbReference type="RefSeq" id="WP_070353785.1">
    <property type="nucleotide sequence ID" value="NZ_CP043474.1"/>
</dbReference>
<accession>A0A1E8Q3B6</accession>
<proteinExistence type="predicted"/>
<evidence type="ECO:0000313" key="2">
    <source>
        <dbReference type="EMBL" id="OFJ53073.1"/>
    </source>
</evidence>
<reference evidence="2 3" key="1">
    <citation type="submission" date="2016-09" db="EMBL/GenBank/DDBJ databases">
        <title>genome sequence of Mycobacterium sp. 739 SCH.</title>
        <authorList>
            <person name="Greninger A.L."/>
            <person name="Qin X."/>
            <person name="Jerome K."/>
            <person name="Vora S."/>
            <person name="Quinn K."/>
        </authorList>
    </citation>
    <scope>NUCLEOTIDE SEQUENCE [LARGE SCALE GENOMIC DNA]</scope>
    <source>
        <strain evidence="2 3">SCH</strain>
    </source>
</reference>
<feature type="compositionally biased region" description="Basic and acidic residues" evidence="1">
    <location>
        <begin position="238"/>
        <end position="257"/>
    </location>
</feature>
<name>A0A1E8Q3B6_9MYCO</name>
<dbReference type="OrthoDB" id="4721017at2"/>
<sequence>MELPEIVSAQQWEDARARLLPAEKEFTRARDALAARRRRMPWTPVEKDYRFDGPDGEVGLLDLFDGRRQLLVYRAFFDPDLDGWPDRGCVGCSLMADHVGHLAHLNARDTTLVYASRGGQAELQRITQRMGWRHPWFTILPSAGIEFDVDFGVRDWHGTNAFIRDGDRVYRTYFVDARGDEAFVATWALLDVTALGRQETWEDSPPGYPQTRPYEWWCRHDEYGVREPTRWFGDPDPSDPRDPRPPRPAESGDHCCR</sequence>
<dbReference type="EMBL" id="MCHX01000030">
    <property type="protein sequence ID" value="OFJ53073.1"/>
    <property type="molecule type" value="Genomic_DNA"/>
</dbReference>
<evidence type="ECO:0000256" key="1">
    <source>
        <dbReference type="SAM" id="MobiDB-lite"/>
    </source>
</evidence>
<keyword evidence="3" id="KW-1185">Reference proteome</keyword>
<evidence type="ECO:0000313" key="3">
    <source>
        <dbReference type="Proteomes" id="UP000178953"/>
    </source>
</evidence>
<feature type="region of interest" description="Disordered" evidence="1">
    <location>
        <begin position="229"/>
        <end position="257"/>
    </location>
</feature>
<gene>
    <name evidence="2" type="ORF">BEL07_14380</name>
</gene>